<dbReference type="RefSeq" id="WP_215820784.1">
    <property type="nucleotide sequence ID" value="NZ_JAGSOY010000041.1"/>
</dbReference>
<feature type="coiled-coil region" evidence="1">
    <location>
        <begin position="245"/>
        <end position="272"/>
    </location>
</feature>
<dbReference type="InterPro" id="IPR027417">
    <property type="entry name" value="P-loop_NTPase"/>
</dbReference>
<dbReference type="Pfam" id="PF13558">
    <property type="entry name" value="SbcC_Walker_B"/>
    <property type="match status" value="1"/>
</dbReference>
<protein>
    <submittedName>
        <fullName evidence="3">AAA family ATPase</fullName>
    </submittedName>
</protein>
<accession>A0ABS5ZER4</accession>
<feature type="coiled-coil region" evidence="1">
    <location>
        <begin position="657"/>
        <end position="722"/>
    </location>
</feature>
<dbReference type="Proteomes" id="UP000690515">
    <property type="component" value="Unassembled WGS sequence"/>
</dbReference>
<dbReference type="InterPro" id="IPR038729">
    <property type="entry name" value="Rad50/SbcC_AAA"/>
</dbReference>
<reference evidence="3 4" key="1">
    <citation type="submission" date="2021-04" db="EMBL/GenBank/DDBJ databases">
        <authorList>
            <person name="Pira H."/>
            <person name="Risdian C."/>
            <person name="Wink J."/>
        </authorList>
    </citation>
    <scope>NUCLEOTIDE SEQUENCE [LARGE SCALE GENOMIC DNA]</scope>
    <source>
        <strain evidence="3 4">WH53</strain>
    </source>
</reference>
<keyword evidence="4" id="KW-1185">Reference proteome</keyword>
<name>A0ABS5ZER4_9GAMM</name>
<dbReference type="EMBL" id="JAGSOY010000041">
    <property type="protein sequence ID" value="MBU2712556.1"/>
    <property type="molecule type" value="Genomic_DNA"/>
</dbReference>
<gene>
    <name evidence="3" type="ORF">KCG35_15920</name>
</gene>
<comment type="caution">
    <text evidence="3">The sequence shown here is derived from an EMBL/GenBank/DDBJ whole genome shotgun (WGS) entry which is preliminary data.</text>
</comment>
<evidence type="ECO:0000256" key="1">
    <source>
        <dbReference type="SAM" id="Coils"/>
    </source>
</evidence>
<sequence length="1081" mass="123790">MKILELRFKNLNSLYGEWFIDFTHPEYEANGIFALTGPTGAGKSTILDAICLALYGATPRLGRITKSGNEIMSRQTGECYAEVVFESQAGRFRCHWGQHRARKKALGKLAEARHEISDADSGKTIETKKSLVLGVIEEKTGMDFDRFTRSILLAQGGFDTFLKADTEQKSKILEQITGTEIYSSISLHVHQRSRKENEALNFLQAEVTGINILDEEQEGSIKQQMAIKEQQALIIETQIKENMKAIAWLTNIDELRKEINLLNNEEEKFQLESKQFIQERERLKQGLKASELEGSYAVLNEVRKLLETEQISLNSEETKVPNLQLDVSKKETLLKQTEQKVIEIKKAQKALVPLLQKVRSVDHQLTNKKQAISHCEDGCKKVSETILREGDRLQSYKSKYHSLQNELDAVEVYLDQHQADEWLLSGYTGVETQLERLNTIQHDILEKKSEKQRLISRLSETDKGLESINKELKQVGQKQCQAEGLIQLKQQELEALLNGRLLREFFAEREMLYREIVLLQKISDLESERTRLEDGKPCPLCGAKDHPYALGNVPEKEECEKKIAALTDLLEKVNLLEEDINKQEKIKHKYQQEQVSAEKRQFILSGERQMIEKECLAINTLLSSLTQEYEEVKHSIRDKLKPLNIIELQEFNAVILLKQLKERITNWQLQKQKKEVLSQQKLQCDGEIKTINAVLETHNSSLNDKQAELSVLQIELEALHKERHDLFGSKKADEEESRVSESISDAELEEKNARDNYISGQQQLSLSESKIQDLKIQIAKKKVDLNKKESEFKALLSEKSFSNEQVFIDARLSVDERNRLQLKERELEKKRVELEHKQKDREMRLATEISKNITDLTLDELEFKQKGFEESFTQLRDNIAELKHKIAENSEAKARVKEKQNKIEAQKKECLRWEKLHALIGSADGKKYRNFAQGLTFERMVSHANRQLEKMTDRYLLIRDEKQPLALNVVDNYQAGEVRSTKNLSGGECFIVSLSLALGLSHMASKNVRVDSLFLDEGFGSLDEEALDIALETLAGLEQEDKLIGVISHVTALKERISTQIQVSPQTGGQSLIVGHGCKRI</sequence>
<dbReference type="PANTHER" id="PTHR32114:SF2">
    <property type="entry name" value="ABC TRANSPORTER ABCH.3"/>
    <property type="match status" value="1"/>
</dbReference>
<dbReference type="SUPFAM" id="SSF52540">
    <property type="entry name" value="P-loop containing nucleoside triphosphate hydrolases"/>
    <property type="match status" value="1"/>
</dbReference>
<organism evidence="3 4">
    <name type="scientific">Zooshikella harenae</name>
    <dbReference type="NCBI Taxonomy" id="2827238"/>
    <lineage>
        <taxon>Bacteria</taxon>
        <taxon>Pseudomonadati</taxon>
        <taxon>Pseudomonadota</taxon>
        <taxon>Gammaproteobacteria</taxon>
        <taxon>Oceanospirillales</taxon>
        <taxon>Zooshikellaceae</taxon>
        <taxon>Zooshikella</taxon>
    </lineage>
</organism>
<feature type="coiled-coil region" evidence="1">
    <location>
        <begin position="872"/>
        <end position="916"/>
    </location>
</feature>
<evidence type="ECO:0000259" key="2">
    <source>
        <dbReference type="Pfam" id="PF13476"/>
    </source>
</evidence>
<proteinExistence type="predicted"/>
<dbReference type="PANTHER" id="PTHR32114">
    <property type="entry name" value="ABC TRANSPORTER ABCH.3"/>
    <property type="match status" value="1"/>
</dbReference>
<feature type="coiled-coil region" evidence="1">
    <location>
        <begin position="556"/>
        <end position="600"/>
    </location>
</feature>
<keyword evidence="1" id="KW-0175">Coiled coil</keyword>
<evidence type="ECO:0000313" key="3">
    <source>
        <dbReference type="EMBL" id="MBU2712556.1"/>
    </source>
</evidence>
<dbReference type="Gene3D" id="3.40.50.300">
    <property type="entry name" value="P-loop containing nucleotide triphosphate hydrolases"/>
    <property type="match status" value="2"/>
</dbReference>
<evidence type="ECO:0000313" key="4">
    <source>
        <dbReference type="Proteomes" id="UP000690515"/>
    </source>
</evidence>
<dbReference type="Pfam" id="PF13476">
    <property type="entry name" value="AAA_23"/>
    <property type="match status" value="1"/>
</dbReference>
<feature type="domain" description="Rad50/SbcC-type AAA" evidence="2">
    <location>
        <begin position="6"/>
        <end position="208"/>
    </location>
</feature>